<dbReference type="Pfam" id="PF13445">
    <property type="entry name" value="zf-RING_UBOX"/>
    <property type="match status" value="1"/>
</dbReference>
<evidence type="ECO:0000256" key="1">
    <source>
        <dbReference type="ARBA" id="ARBA00022723"/>
    </source>
</evidence>
<evidence type="ECO:0000259" key="7">
    <source>
        <dbReference type="PROSITE" id="PS50089"/>
    </source>
</evidence>
<evidence type="ECO:0000313" key="9">
    <source>
        <dbReference type="Proteomes" id="UP000264840"/>
    </source>
</evidence>
<reference evidence="8" key="1">
    <citation type="submission" date="2025-05" db="UniProtKB">
        <authorList>
            <consortium name="Ensembl"/>
        </authorList>
    </citation>
    <scope>IDENTIFICATION</scope>
</reference>
<dbReference type="GO" id="GO:0016567">
    <property type="term" value="P:protein ubiquitination"/>
    <property type="evidence" value="ECO:0007669"/>
    <property type="project" value="TreeGrafter"/>
</dbReference>
<dbReference type="Proteomes" id="UP000264840">
    <property type="component" value="Unplaced"/>
</dbReference>
<keyword evidence="6" id="KW-1133">Transmembrane helix</keyword>
<keyword evidence="6" id="KW-0812">Transmembrane</keyword>
<dbReference type="AlphaFoldDB" id="A0A3Q2UWE5"/>
<proteinExistence type="predicted"/>
<dbReference type="SMART" id="SM00184">
    <property type="entry name" value="RING"/>
    <property type="match status" value="1"/>
</dbReference>
<keyword evidence="6" id="KW-0472">Membrane</keyword>
<dbReference type="GeneID" id="102312038"/>
<evidence type="ECO:0000256" key="6">
    <source>
        <dbReference type="SAM" id="Phobius"/>
    </source>
</evidence>
<evidence type="ECO:0000256" key="3">
    <source>
        <dbReference type="ARBA" id="ARBA00022833"/>
    </source>
</evidence>
<dbReference type="PROSITE" id="PS00518">
    <property type="entry name" value="ZF_RING_1"/>
    <property type="match status" value="1"/>
</dbReference>
<sequence length="322" mass="35010">MNPYGNEYLDSHLSGAAASRSQSSPQELALAPSCDQSSPVIHPDNSSATVSGHNIPPHEASSDQEGPQTLVRSPSSTFSLPASNPDFSVGARSQSDLASVSTPEPGFTANPYSAFGTPSSYQISVIIPSTDLHPIPLPTQCSEENCPDLECAICFSQFNNVFRCPKMLQCKHTFCLECLARMNVKSAEPNAIQCPLCRSFTPLPSLGLPKLATDSDVLSYLPAAMQRVYSIRFLRSKGKLEVKRSTDGQRRWPRQSLTSLRSIHRSLDVGIPSGNAEGHGHSRGTVFRLTRHPVCRALLLTSVVMMMVLLTGVIIFLLIYHK</sequence>
<dbReference type="InterPro" id="IPR051435">
    <property type="entry name" value="RING_finger_E3_ubiq-ligases"/>
</dbReference>
<evidence type="ECO:0000256" key="2">
    <source>
        <dbReference type="ARBA" id="ARBA00022771"/>
    </source>
</evidence>
<feature type="transmembrane region" description="Helical" evidence="6">
    <location>
        <begin position="297"/>
        <end position="320"/>
    </location>
</feature>
<evidence type="ECO:0000313" key="8">
    <source>
        <dbReference type="Ensembl" id="ENSHBUP00000002162.1"/>
    </source>
</evidence>
<dbReference type="PANTHER" id="PTHR22791">
    <property type="entry name" value="RING-TYPE DOMAIN-CONTAINING PROTEIN"/>
    <property type="match status" value="1"/>
</dbReference>
<keyword evidence="2 4" id="KW-0863">Zinc-finger</keyword>
<dbReference type="InterPro" id="IPR001841">
    <property type="entry name" value="Znf_RING"/>
</dbReference>
<keyword evidence="1" id="KW-0479">Metal-binding</keyword>
<dbReference type="InterPro" id="IPR013083">
    <property type="entry name" value="Znf_RING/FYVE/PHD"/>
</dbReference>
<dbReference type="GeneTree" id="ENSGT00940000166999"/>
<feature type="domain" description="RING-type" evidence="7">
    <location>
        <begin position="151"/>
        <end position="198"/>
    </location>
</feature>
<dbReference type="Gene3D" id="3.30.40.10">
    <property type="entry name" value="Zinc/RING finger domain, C3HC4 (zinc finger)"/>
    <property type="match status" value="1"/>
</dbReference>
<dbReference type="GO" id="GO:0061630">
    <property type="term" value="F:ubiquitin protein ligase activity"/>
    <property type="evidence" value="ECO:0007669"/>
    <property type="project" value="TreeGrafter"/>
</dbReference>
<keyword evidence="9" id="KW-1185">Reference proteome</keyword>
<dbReference type="OrthoDB" id="342730at2759"/>
<dbReference type="InterPro" id="IPR027370">
    <property type="entry name" value="Znf-RING_euk"/>
</dbReference>
<dbReference type="OMA" id="SGHNFPP"/>
<name>A0A3Q2UWE5_HAPBU</name>
<dbReference type="RefSeq" id="XP_005938687.1">
    <property type="nucleotide sequence ID" value="XM_005938625.3"/>
</dbReference>
<feature type="compositionally biased region" description="Polar residues" evidence="5">
    <location>
        <begin position="34"/>
        <end position="52"/>
    </location>
</feature>
<dbReference type="GO" id="GO:0008270">
    <property type="term" value="F:zinc ion binding"/>
    <property type="evidence" value="ECO:0007669"/>
    <property type="project" value="UniProtKB-KW"/>
</dbReference>
<dbReference type="PROSITE" id="PS50089">
    <property type="entry name" value="ZF_RING_2"/>
    <property type="match status" value="1"/>
</dbReference>
<accession>A0A3Q2UWE5</accession>
<dbReference type="SUPFAM" id="SSF57850">
    <property type="entry name" value="RING/U-box"/>
    <property type="match status" value="1"/>
</dbReference>
<dbReference type="Ensembl" id="ENSHBUT00000012551.1">
    <property type="protein sequence ID" value="ENSHBUP00000002165.1"/>
    <property type="gene ID" value="ENSHBUG00000003371.1"/>
</dbReference>
<feature type="compositionally biased region" description="Polar residues" evidence="5">
    <location>
        <begin position="63"/>
        <end position="85"/>
    </location>
</feature>
<protein>
    <submittedName>
        <fullName evidence="8">Uncharacterized LOC102312038</fullName>
    </submittedName>
</protein>
<dbReference type="InterPro" id="IPR017907">
    <property type="entry name" value="Znf_RING_CS"/>
</dbReference>
<organism evidence="8 9">
    <name type="scientific">Haplochromis burtoni</name>
    <name type="common">Burton's mouthbrooder</name>
    <name type="synonym">Chromis burtoni</name>
    <dbReference type="NCBI Taxonomy" id="8153"/>
    <lineage>
        <taxon>Eukaryota</taxon>
        <taxon>Metazoa</taxon>
        <taxon>Chordata</taxon>
        <taxon>Craniata</taxon>
        <taxon>Vertebrata</taxon>
        <taxon>Euteleostomi</taxon>
        <taxon>Actinopterygii</taxon>
        <taxon>Neopterygii</taxon>
        <taxon>Teleostei</taxon>
        <taxon>Neoteleostei</taxon>
        <taxon>Acanthomorphata</taxon>
        <taxon>Ovalentaria</taxon>
        <taxon>Cichlomorphae</taxon>
        <taxon>Cichliformes</taxon>
        <taxon>Cichlidae</taxon>
        <taxon>African cichlids</taxon>
        <taxon>Pseudocrenilabrinae</taxon>
        <taxon>Haplochromini</taxon>
        <taxon>Haplochromis</taxon>
    </lineage>
</organism>
<dbReference type="STRING" id="8153.ENSHBUP00000002162"/>
<feature type="region of interest" description="Disordered" evidence="5">
    <location>
        <begin position="1"/>
        <end position="85"/>
    </location>
</feature>
<dbReference type="Ensembl" id="ENSHBUT00000012558.1">
    <property type="protein sequence ID" value="ENSHBUP00000002162.1"/>
    <property type="gene ID" value="ENSHBUG00000003371.1"/>
</dbReference>
<evidence type="ECO:0000256" key="4">
    <source>
        <dbReference type="PROSITE-ProRule" id="PRU00175"/>
    </source>
</evidence>
<keyword evidence="3" id="KW-0862">Zinc</keyword>
<dbReference type="PANTHER" id="PTHR22791:SF30">
    <property type="entry name" value="RING FINGER PROTEIN 223-LIKE"/>
    <property type="match status" value="1"/>
</dbReference>
<evidence type="ECO:0000256" key="5">
    <source>
        <dbReference type="SAM" id="MobiDB-lite"/>
    </source>
</evidence>